<feature type="transmembrane region" description="Helical" evidence="1">
    <location>
        <begin position="278"/>
        <end position="296"/>
    </location>
</feature>
<dbReference type="InterPro" id="IPR026841">
    <property type="entry name" value="Aur1/Ipt1"/>
</dbReference>
<dbReference type="EMBL" id="LJSX01000017">
    <property type="protein sequence ID" value="KPQ10230.1"/>
    <property type="molecule type" value="Genomic_DNA"/>
</dbReference>
<protein>
    <submittedName>
        <fullName evidence="3 4">PAP2 superfamily</fullName>
    </submittedName>
</protein>
<feature type="transmembrane region" description="Helical" evidence="1">
    <location>
        <begin position="25"/>
        <end position="47"/>
    </location>
</feature>
<dbReference type="Proteomes" id="UP000050497">
    <property type="component" value="Unassembled WGS sequence"/>
</dbReference>
<feature type="transmembrane region" description="Helical" evidence="1">
    <location>
        <begin position="330"/>
        <end position="348"/>
    </location>
</feature>
<dbReference type="STRING" id="1653334.GA0071312_1896"/>
<proteinExistence type="predicted"/>
<evidence type="ECO:0000313" key="4">
    <source>
        <dbReference type="EMBL" id="SCC80966.1"/>
    </source>
</evidence>
<keyword evidence="1" id="KW-0812">Transmembrane</keyword>
<evidence type="ECO:0000313" key="5">
    <source>
        <dbReference type="Proteomes" id="UP000050497"/>
    </source>
</evidence>
<feature type="transmembrane region" description="Helical" evidence="1">
    <location>
        <begin position="303"/>
        <end position="324"/>
    </location>
</feature>
<accession>A0A0P8BKX0</accession>
<gene>
    <name evidence="4" type="ORF">GA0071312_1896</name>
    <name evidence="3" type="ORF">HLUCCO17_11570</name>
</gene>
<keyword evidence="1" id="KW-1133">Transmembrane helix</keyword>
<evidence type="ECO:0000256" key="1">
    <source>
        <dbReference type="SAM" id="Phobius"/>
    </source>
</evidence>
<keyword evidence="1" id="KW-0472">Membrane</keyword>
<organism evidence="3 5">
    <name type="scientific">Saliniramus fredricksonii</name>
    <dbReference type="NCBI Taxonomy" id="1653334"/>
    <lineage>
        <taxon>Bacteria</taxon>
        <taxon>Pseudomonadati</taxon>
        <taxon>Pseudomonadota</taxon>
        <taxon>Alphaproteobacteria</taxon>
        <taxon>Hyphomicrobiales</taxon>
        <taxon>Salinarimonadaceae</taxon>
        <taxon>Saliniramus</taxon>
    </lineage>
</organism>
<feature type="transmembrane region" description="Helical" evidence="1">
    <location>
        <begin position="53"/>
        <end position="74"/>
    </location>
</feature>
<keyword evidence="6" id="KW-1185">Reference proteome</keyword>
<dbReference type="GO" id="GO:0016020">
    <property type="term" value="C:membrane"/>
    <property type="evidence" value="ECO:0007669"/>
    <property type="project" value="UniProtKB-SubCell"/>
</dbReference>
<feature type="transmembrane region" description="Helical" evidence="1">
    <location>
        <begin position="201"/>
        <end position="223"/>
    </location>
</feature>
<evidence type="ECO:0000313" key="3">
    <source>
        <dbReference type="EMBL" id="KPQ10230.1"/>
    </source>
</evidence>
<feature type="transmembrane region" description="Helical" evidence="1">
    <location>
        <begin position="161"/>
        <end position="189"/>
    </location>
</feature>
<dbReference type="Proteomes" id="UP000182800">
    <property type="component" value="Unassembled WGS sequence"/>
</dbReference>
<comment type="caution">
    <text evidence="3">The sequence shown here is derived from an EMBL/GenBank/DDBJ whole genome shotgun (WGS) entry which is preliminary data.</text>
</comment>
<feature type="transmembrane region" description="Helical" evidence="1">
    <location>
        <begin position="104"/>
        <end position="124"/>
    </location>
</feature>
<reference evidence="4 6" key="2">
    <citation type="submission" date="2016-08" db="EMBL/GenBank/DDBJ databases">
        <authorList>
            <person name="Varghese N."/>
            <person name="Submissions Spin"/>
        </authorList>
    </citation>
    <scope>NUCLEOTIDE SEQUENCE [LARGE SCALE GENOMIC DNA]</scope>
    <source>
        <strain evidence="4 6">HL-109</strain>
    </source>
</reference>
<name>A0A0P8BKX0_9HYPH</name>
<sequence length="390" mass="43323">MSVGSVKGDNRLKQLRLLALRALEANAMFLFFVAIYVAQAFVVSFFHETRFSLGVYNIMWIGGAVFVFLIAYLANKRRDGLLTSIPFLSPGEDRRGRLLLWRRLAIAAPVFLALPFFVSAFTSLKASIGTINPYALDHVFMEIDRFLHGGVSAWRILHPVFGYPIVTATVSLLYEAWFPIMAFTVLAVTLWTERPALRNQFLIAFILIWAVLGTFAALILPAGGPCFYGLLYPYRDNPYAPLMAYLQQADEIYRVRALDMQDLLWEQFEAGNLRPGGGISATPSIHVAISTLIMLLAWRVSPWLGIAATLFLIVTMVATVHLGWHYAIDGYISLAAVPAIWAFAGRIAEFNLRGMRIARSFAPPRSVMPPRGALARADADAAVAPRTAHK</sequence>
<evidence type="ECO:0000313" key="6">
    <source>
        <dbReference type="Proteomes" id="UP000182800"/>
    </source>
</evidence>
<dbReference type="OrthoDB" id="9816314at2"/>
<dbReference type="Pfam" id="PF14378">
    <property type="entry name" value="PAP2_3"/>
    <property type="match status" value="1"/>
</dbReference>
<reference evidence="3 5" key="1">
    <citation type="submission" date="2015-09" db="EMBL/GenBank/DDBJ databases">
        <title>Identification and resolution of microdiversity through metagenomic sequencing of parallel consortia.</title>
        <authorList>
            <person name="Nelson W.C."/>
            <person name="Romine M.F."/>
            <person name="Lindemann S.R."/>
        </authorList>
    </citation>
    <scope>NUCLEOTIDE SEQUENCE [LARGE SCALE GENOMIC DNA]</scope>
    <source>
        <strain evidence="3">HL-109</strain>
    </source>
</reference>
<evidence type="ECO:0000259" key="2">
    <source>
        <dbReference type="Pfam" id="PF14378"/>
    </source>
</evidence>
<dbReference type="EMBL" id="FMBM01000002">
    <property type="protein sequence ID" value="SCC80966.1"/>
    <property type="molecule type" value="Genomic_DNA"/>
</dbReference>
<feature type="domain" description="Inositolphosphotransferase Aur1/Ipt1" evidence="2">
    <location>
        <begin position="140"/>
        <end position="336"/>
    </location>
</feature>
<dbReference type="AlphaFoldDB" id="A0A0P8BKX0"/>